<gene>
    <name evidence="1" type="ORF">MRATA1EN3_LOCUS10769</name>
</gene>
<organism evidence="1 2">
    <name type="scientific">Rangifer tarandus platyrhynchus</name>
    <name type="common">Svalbard reindeer</name>
    <dbReference type="NCBI Taxonomy" id="3082113"/>
    <lineage>
        <taxon>Eukaryota</taxon>
        <taxon>Metazoa</taxon>
        <taxon>Chordata</taxon>
        <taxon>Craniata</taxon>
        <taxon>Vertebrata</taxon>
        <taxon>Euteleostomi</taxon>
        <taxon>Mammalia</taxon>
        <taxon>Eutheria</taxon>
        <taxon>Laurasiatheria</taxon>
        <taxon>Artiodactyla</taxon>
        <taxon>Ruminantia</taxon>
        <taxon>Pecora</taxon>
        <taxon>Cervidae</taxon>
        <taxon>Odocoileinae</taxon>
        <taxon>Rangifer</taxon>
    </lineage>
</organism>
<evidence type="ECO:0000313" key="1">
    <source>
        <dbReference type="EMBL" id="CAI9699556.1"/>
    </source>
</evidence>
<evidence type="ECO:0000313" key="2">
    <source>
        <dbReference type="Proteomes" id="UP001162501"/>
    </source>
</evidence>
<dbReference type="EMBL" id="OX596086">
    <property type="protein sequence ID" value="CAI9699556.1"/>
    <property type="molecule type" value="Genomic_DNA"/>
</dbReference>
<name>A0ACB0EH61_RANTA</name>
<dbReference type="Proteomes" id="UP001162501">
    <property type="component" value="Chromosome 2"/>
</dbReference>
<sequence>MGWAACRGQSSSLEFQGVTSMEDGPVPWCWLEKSKPLRLCGSLFSLFLVQEAERTVYRSRGLQDLTPELTDQGLVVGPSGQRRPGCVQVTPAWLTWSGADAALDGGSVVEKSGVHSAGGGTTERFAPGDGWMEWS</sequence>
<reference evidence="1" key="1">
    <citation type="submission" date="2023-05" db="EMBL/GenBank/DDBJ databases">
        <authorList>
            <consortium name="ELIXIR-Norway"/>
        </authorList>
    </citation>
    <scope>NUCLEOTIDE SEQUENCE</scope>
</reference>
<accession>A0ACB0EH61</accession>
<proteinExistence type="predicted"/>
<protein>
    <submittedName>
        <fullName evidence="1">Uncharacterized protein</fullName>
    </submittedName>
</protein>